<dbReference type="EnsemblPlants" id="OBART02G15270.1">
    <property type="protein sequence ID" value="OBART02G15270.1"/>
    <property type="gene ID" value="OBART02G15270"/>
</dbReference>
<evidence type="ECO:0000256" key="1">
    <source>
        <dbReference type="SAM" id="MobiDB-lite"/>
    </source>
</evidence>
<proteinExistence type="predicted"/>
<feature type="region of interest" description="Disordered" evidence="1">
    <location>
        <begin position="23"/>
        <end position="44"/>
    </location>
</feature>
<accession>A0A0D3F4P8</accession>
<evidence type="ECO:0000313" key="3">
    <source>
        <dbReference type="Proteomes" id="UP000026960"/>
    </source>
</evidence>
<evidence type="ECO:0000313" key="2">
    <source>
        <dbReference type="EnsemblPlants" id="OBART02G15270.1"/>
    </source>
</evidence>
<dbReference type="HOGENOM" id="CLU_867073_0_0_1"/>
<keyword evidence="3" id="KW-1185">Reference proteome</keyword>
<dbReference type="Gramene" id="OBART02G15270.1">
    <property type="protein sequence ID" value="OBART02G15270.1"/>
    <property type="gene ID" value="OBART02G15270"/>
</dbReference>
<dbReference type="Proteomes" id="UP000026960">
    <property type="component" value="Chromosome 2"/>
</dbReference>
<name>A0A0D3F4P8_9ORYZ</name>
<sequence length="321" mass="33983">MASALRSTAIRFLPRGGSRDYENTYPVRGWSGDGPRRRGDELSRRSAATLVAAALRLRGRSYDPGGVRNREGTHRGDGSIVWVRRRRSVRPARGATVAWPFPANQRVSVFGFGSGGEEGAKGKCGELSRSARRLSRTQAVVGGEHGLQQAPALRRDCRGGAGIGEPGAVGLALSLRASALAGGSGSGLARRAARPALPGAASAVQKRVSGFADGGSGIGFAQGGGRGGRLRRSGLVGIGQRATVLDWPRRLRWSEPRRGRESAGTASALCSLGTAGFAGRGWRSVASRRCSGRERDRGRARERQLQQGRIYSVSIGVRRHR</sequence>
<dbReference type="AlphaFoldDB" id="A0A0D3F4P8"/>
<feature type="compositionally biased region" description="Basic and acidic residues" evidence="1">
    <location>
        <begin position="34"/>
        <end position="44"/>
    </location>
</feature>
<dbReference type="PaxDb" id="65489-OBART02G15270.1"/>
<organism evidence="2">
    <name type="scientific">Oryza barthii</name>
    <dbReference type="NCBI Taxonomy" id="65489"/>
    <lineage>
        <taxon>Eukaryota</taxon>
        <taxon>Viridiplantae</taxon>
        <taxon>Streptophyta</taxon>
        <taxon>Embryophyta</taxon>
        <taxon>Tracheophyta</taxon>
        <taxon>Spermatophyta</taxon>
        <taxon>Magnoliopsida</taxon>
        <taxon>Liliopsida</taxon>
        <taxon>Poales</taxon>
        <taxon>Poaceae</taxon>
        <taxon>BOP clade</taxon>
        <taxon>Oryzoideae</taxon>
        <taxon>Oryzeae</taxon>
        <taxon>Oryzinae</taxon>
        <taxon>Oryza</taxon>
    </lineage>
</organism>
<protein>
    <submittedName>
        <fullName evidence="2">Uncharacterized protein</fullName>
    </submittedName>
</protein>
<reference evidence="2" key="2">
    <citation type="submission" date="2015-03" db="UniProtKB">
        <authorList>
            <consortium name="EnsemblPlants"/>
        </authorList>
    </citation>
    <scope>IDENTIFICATION</scope>
</reference>
<reference evidence="2" key="1">
    <citation type="journal article" date="2009" name="Rice">
        <title>De Novo Next Generation Sequencing of Plant Genomes.</title>
        <authorList>
            <person name="Rounsley S."/>
            <person name="Marri P.R."/>
            <person name="Yu Y."/>
            <person name="He R."/>
            <person name="Sisneros N."/>
            <person name="Goicoechea J.L."/>
            <person name="Lee S.J."/>
            <person name="Angelova A."/>
            <person name="Kudrna D."/>
            <person name="Luo M."/>
            <person name="Affourtit J."/>
            <person name="Desany B."/>
            <person name="Knight J."/>
            <person name="Niazi F."/>
            <person name="Egholm M."/>
            <person name="Wing R.A."/>
        </authorList>
    </citation>
    <scope>NUCLEOTIDE SEQUENCE [LARGE SCALE GENOMIC DNA]</scope>
    <source>
        <strain evidence="2">cv. IRGC 105608</strain>
    </source>
</reference>